<dbReference type="SUPFAM" id="SSF57889">
    <property type="entry name" value="Cysteine-rich domain"/>
    <property type="match status" value="4"/>
</dbReference>
<dbReference type="PANTHER" id="PTHR32410">
    <property type="entry name" value="CYSTEINE/HISTIDINE-RICH C1 DOMAIN FAMILY PROTEIN"/>
    <property type="match status" value="1"/>
</dbReference>
<feature type="domain" description="DC1" evidence="2">
    <location>
        <begin position="444"/>
        <end position="492"/>
    </location>
</feature>
<dbReference type="InterPro" id="IPR004146">
    <property type="entry name" value="DC1"/>
</dbReference>
<dbReference type="InterPro" id="IPR046349">
    <property type="entry name" value="C1-like_sf"/>
</dbReference>
<reference evidence="4" key="1">
    <citation type="journal article" date="2014" name="Nat. Commun.">
        <title>The emerging biofuel crop Camelina sativa retains a highly undifferentiated hexaploid genome structure.</title>
        <authorList>
            <person name="Kagale S."/>
            <person name="Koh C."/>
            <person name="Nixon J."/>
            <person name="Bollina V."/>
            <person name="Clarke W.E."/>
            <person name="Tuteja R."/>
            <person name="Spillane C."/>
            <person name="Robinson S.J."/>
            <person name="Links M.G."/>
            <person name="Clarke C."/>
            <person name="Higgins E.E."/>
            <person name="Huebert T."/>
            <person name="Sharpe A.G."/>
            <person name="Parkin I.A."/>
        </authorList>
    </citation>
    <scope>NUCLEOTIDE SEQUENCE [LARGE SCALE GENOMIC DNA]</scope>
    <source>
        <strain evidence="4">cv. DH55</strain>
    </source>
</reference>
<gene>
    <name evidence="5" type="primary">LOC109126902</name>
</gene>
<dbReference type="InterPro" id="IPR054483">
    <property type="entry name" value="DC1-like_CT"/>
</dbReference>
<keyword evidence="4" id="KW-1185">Reference proteome</keyword>
<feature type="domain" description="DC1" evidence="2">
    <location>
        <begin position="247"/>
        <end position="296"/>
    </location>
</feature>
<sequence>MDLRKCHECQSPLKYTKFSSKCYACYEDHHDNKQGYKCDCCSFCIHEECLITNLPSRHKHSLKVINCDYYKELCRLCETQRYPQILYHCSKCSFNICIPCARTPLIFDQTKVHDHALFQVTIKLPFTCDACGLCSTEYPCPCLQCCFIIHRACIFLPRVICINRHDHRISHVSSLANGQWICGVCYEHVNGDYGAYSCSVCSYVVHSKCATNKKVWDGRELEGVPEEDEKEESKLFEVIDQELIKHFSHEHHLKASLSSSRLEEPREHCDACTLPFYSELCYKCTQCDFILHNACANLPLKKRHEISTQKLTLCAKSQHGANPNNLFFCVACLRHCTGFSYFPEKDPTFLSIEGFQRFYTDFSYFTENPTFFSIDVRCASISDAFKHESHPHWLFLYFNLFYSTCEGCNSDCRFFLRCKHTYDCGGCILCFTCATLPTFVRHKYDDHPLSLCYGENNVNVTYCCEICEEEVYSKIWFYKCNECGSTLHTKCVFKDLIHSRPGYSLVMANKGSFDLLPNNRLSRPVCYLCKIRCVGDFVLNKKADSNIFICCSCGFSYEFLFEN</sequence>
<reference evidence="5" key="2">
    <citation type="submission" date="2025-08" db="UniProtKB">
        <authorList>
            <consortium name="RefSeq"/>
        </authorList>
    </citation>
    <scope>IDENTIFICATION</scope>
    <source>
        <tissue evidence="5">Leaf</tissue>
    </source>
</reference>
<dbReference type="Pfam" id="PF03107">
    <property type="entry name" value="C1_2"/>
    <property type="match status" value="3"/>
</dbReference>
<protein>
    <submittedName>
        <fullName evidence="5">Uncharacterized protein LOC109126902</fullName>
    </submittedName>
</protein>
<organism evidence="4 5">
    <name type="scientific">Camelina sativa</name>
    <name type="common">False flax</name>
    <name type="synonym">Myagrum sativum</name>
    <dbReference type="NCBI Taxonomy" id="90675"/>
    <lineage>
        <taxon>Eukaryota</taxon>
        <taxon>Viridiplantae</taxon>
        <taxon>Streptophyta</taxon>
        <taxon>Embryophyta</taxon>
        <taxon>Tracheophyta</taxon>
        <taxon>Spermatophyta</taxon>
        <taxon>Magnoliopsida</taxon>
        <taxon>eudicotyledons</taxon>
        <taxon>Gunneridae</taxon>
        <taxon>Pentapetalae</taxon>
        <taxon>rosids</taxon>
        <taxon>malvids</taxon>
        <taxon>Brassicales</taxon>
        <taxon>Brassicaceae</taxon>
        <taxon>Camelineae</taxon>
        <taxon>Camelina</taxon>
    </lineage>
</organism>
<accession>A0ABM1QHW5</accession>
<evidence type="ECO:0000256" key="1">
    <source>
        <dbReference type="ARBA" id="ARBA00022737"/>
    </source>
</evidence>
<evidence type="ECO:0000259" key="3">
    <source>
        <dbReference type="Pfam" id="PF22926"/>
    </source>
</evidence>
<dbReference type="Pfam" id="PF22926">
    <property type="entry name" value="C1-like_CT"/>
    <property type="match status" value="1"/>
</dbReference>
<dbReference type="GeneID" id="109126902"/>
<dbReference type="Proteomes" id="UP000694864">
    <property type="component" value="Chromosome 10"/>
</dbReference>
<dbReference type="RefSeq" id="XP_019086353.1">
    <property type="nucleotide sequence ID" value="XM_019230808.1"/>
</dbReference>
<evidence type="ECO:0000313" key="4">
    <source>
        <dbReference type="Proteomes" id="UP000694864"/>
    </source>
</evidence>
<proteinExistence type="predicted"/>
<dbReference type="InterPro" id="IPR053192">
    <property type="entry name" value="Vacuole_Formation_Reg"/>
</dbReference>
<dbReference type="PANTHER" id="PTHR32410:SF184">
    <property type="entry name" value="CHP-RICH ZINC FINGER PROTEIN-LIKE-RELATED"/>
    <property type="match status" value="1"/>
</dbReference>
<keyword evidence="1" id="KW-0677">Repeat</keyword>
<evidence type="ECO:0000259" key="2">
    <source>
        <dbReference type="Pfam" id="PF03107"/>
    </source>
</evidence>
<feature type="domain" description="DC1-like C-terminal" evidence="3">
    <location>
        <begin position="513"/>
        <end position="551"/>
    </location>
</feature>
<feature type="domain" description="DC1" evidence="2">
    <location>
        <begin position="163"/>
        <end position="210"/>
    </location>
</feature>
<name>A0ABM1QHW5_CAMSA</name>
<evidence type="ECO:0000313" key="5">
    <source>
        <dbReference type="RefSeq" id="XP_019086353.1"/>
    </source>
</evidence>